<reference evidence="1" key="1">
    <citation type="submission" date="2020-10" db="EMBL/GenBank/DDBJ databases">
        <authorList>
            <person name="Gilroy R."/>
        </authorList>
    </citation>
    <scope>NUCLEOTIDE SEQUENCE</scope>
    <source>
        <strain evidence="1">USAMLcec3-3695</strain>
    </source>
</reference>
<protein>
    <submittedName>
        <fullName evidence="1">Uncharacterized protein</fullName>
    </submittedName>
</protein>
<organism evidence="1 2">
    <name type="scientific">Candidatus Ornithomonoglobus merdipullorum</name>
    <dbReference type="NCBI Taxonomy" id="2840895"/>
    <lineage>
        <taxon>Bacteria</taxon>
        <taxon>Bacillati</taxon>
        <taxon>Bacillota</taxon>
        <taxon>Clostridia</taxon>
        <taxon>Candidatus Ornithomonoglobus</taxon>
    </lineage>
</organism>
<comment type="caution">
    <text evidence="1">The sequence shown here is derived from an EMBL/GenBank/DDBJ whole genome shotgun (WGS) entry which is preliminary data.</text>
</comment>
<accession>A0A9D1MBU8</accession>
<sequence length="127" mass="12823">MKLQQPMPPSGGALSKWCASLTERLKHALESLDDGNIISLSASKLTGGIDPSSVPISGAGVSIGGGGITVSCGGDVIFRASPDGEIYLGNTDGTEYVKLENGHISICADTVECAVLTAGTINSEGDT</sequence>
<evidence type="ECO:0000313" key="2">
    <source>
        <dbReference type="Proteomes" id="UP000824109"/>
    </source>
</evidence>
<gene>
    <name evidence="1" type="ORF">IAA61_06720</name>
</gene>
<dbReference type="AlphaFoldDB" id="A0A9D1MBU8"/>
<dbReference type="Proteomes" id="UP000824109">
    <property type="component" value="Unassembled WGS sequence"/>
</dbReference>
<dbReference type="EMBL" id="DVNB01000071">
    <property type="protein sequence ID" value="HIU57490.1"/>
    <property type="molecule type" value="Genomic_DNA"/>
</dbReference>
<name>A0A9D1MBU8_9FIRM</name>
<reference evidence="1" key="2">
    <citation type="journal article" date="2021" name="PeerJ">
        <title>Extensive microbial diversity within the chicken gut microbiome revealed by metagenomics and culture.</title>
        <authorList>
            <person name="Gilroy R."/>
            <person name="Ravi A."/>
            <person name="Getino M."/>
            <person name="Pursley I."/>
            <person name="Horton D.L."/>
            <person name="Alikhan N.F."/>
            <person name="Baker D."/>
            <person name="Gharbi K."/>
            <person name="Hall N."/>
            <person name="Watson M."/>
            <person name="Adriaenssens E.M."/>
            <person name="Foster-Nyarko E."/>
            <person name="Jarju S."/>
            <person name="Secka A."/>
            <person name="Antonio M."/>
            <person name="Oren A."/>
            <person name="Chaudhuri R.R."/>
            <person name="La Ragione R."/>
            <person name="Hildebrand F."/>
            <person name="Pallen M.J."/>
        </authorList>
    </citation>
    <scope>NUCLEOTIDE SEQUENCE</scope>
    <source>
        <strain evidence="1">USAMLcec3-3695</strain>
    </source>
</reference>
<evidence type="ECO:0000313" key="1">
    <source>
        <dbReference type="EMBL" id="HIU57490.1"/>
    </source>
</evidence>
<proteinExistence type="predicted"/>